<dbReference type="GO" id="GO:0046654">
    <property type="term" value="P:tetrahydrofolate biosynthetic process"/>
    <property type="evidence" value="ECO:0007669"/>
    <property type="project" value="UniProtKB-UniPathway"/>
</dbReference>
<sequence>MQKHNTALVAFGGNLASRSGEPAATVSAAIAAVAQRLGTLESGSGLYRTPAFPEGAGPDFVNAVAGFRTPLDAAAVLDALHTIEETFDRQRTTRWAARTLDLDLLAWNDAVLPDADIFAQWRDLPLAQQMAARPDTLILPHPRLQDRAFVLVPLAQVAPDWVHPVLRRTVRQMLAALPRAEVDAVQRLG</sequence>
<evidence type="ECO:0000256" key="3">
    <source>
        <dbReference type="ARBA" id="ARBA00013253"/>
    </source>
</evidence>
<keyword evidence="9" id="KW-0289">Folate biosynthesis</keyword>
<dbReference type="CDD" id="cd00483">
    <property type="entry name" value="HPPK"/>
    <property type="match status" value="1"/>
</dbReference>
<evidence type="ECO:0000256" key="4">
    <source>
        <dbReference type="ARBA" id="ARBA00016218"/>
    </source>
</evidence>
<keyword evidence="6" id="KW-0547">Nucleotide-binding</keyword>
<name>A0A1H3APY6_9RHOB</name>
<evidence type="ECO:0000256" key="6">
    <source>
        <dbReference type="ARBA" id="ARBA00022741"/>
    </source>
</evidence>
<dbReference type="GO" id="GO:0005524">
    <property type="term" value="F:ATP binding"/>
    <property type="evidence" value="ECO:0007669"/>
    <property type="project" value="UniProtKB-KW"/>
</dbReference>
<evidence type="ECO:0000313" key="14">
    <source>
        <dbReference type="EMBL" id="SDX31772.1"/>
    </source>
</evidence>
<feature type="domain" description="7,8-dihydro-6-hydroxymethylpterin-pyrophosphokinase" evidence="13">
    <location>
        <begin position="94"/>
        <end position="105"/>
    </location>
</feature>
<gene>
    <name evidence="14" type="ORF">SAMN04488238_10788</name>
</gene>
<keyword evidence="8" id="KW-0067">ATP-binding</keyword>
<comment type="similarity">
    <text evidence="2">Belongs to the HPPK family.</text>
</comment>
<dbReference type="InterPro" id="IPR035907">
    <property type="entry name" value="Hppk_sf"/>
</dbReference>
<keyword evidence="7 14" id="KW-0418">Kinase</keyword>
<keyword evidence="5" id="KW-0808">Transferase</keyword>
<dbReference type="RefSeq" id="WP_092890189.1">
    <property type="nucleotide sequence ID" value="NZ_CP061498.1"/>
</dbReference>
<dbReference type="InterPro" id="IPR000550">
    <property type="entry name" value="Hppk"/>
</dbReference>
<comment type="pathway">
    <text evidence="1">Cofactor biosynthesis; tetrahydrofolate biosynthesis; 2-amino-4-hydroxy-6-hydroxymethyl-7,8-dihydropteridine diphosphate from 7,8-dihydroneopterin triphosphate: step 4/4.</text>
</comment>
<evidence type="ECO:0000256" key="11">
    <source>
        <dbReference type="ARBA" id="ARBA00029766"/>
    </source>
</evidence>
<comment type="function">
    <text evidence="10">Catalyzes the transfer of pyrophosphate from adenosine triphosphate (ATP) to 6-hydroxymethyl-7,8-dihydropterin, an enzymatic step in folate biosynthesis pathway.</text>
</comment>
<evidence type="ECO:0000256" key="2">
    <source>
        <dbReference type="ARBA" id="ARBA00005810"/>
    </source>
</evidence>
<dbReference type="PANTHER" id="PTHR43071:SF1">
    <property type="entry name" value="2-AMINO-4-HYDROXY-6-HYDROXYMETHYLDIHYDROPTERIDINE PYROPHOSPHOKINASE"/>
    <property type="match status" value="1"/>
</dbReference>
<dbReference type="GO" id="GO:0046656">
    <property type="term" value="P:folic acid biosynthetic process"/>
    <property type="evidence" value="ECO:0007669"/>
    <property type="project" value="UniProtKB-KW"/>
</dbReference>
<evidence type="ECO:0000256" key="5">
    <source>
        <dbReference type="ARBA" id="ARBA00022679"/>
    </source>
</evidence>
<evidence type="ECO:0000259" key="13">
    <source>
        <dbReference type="PROSITE" id="PS00794"/>
    </source>
</evidence>
<evidence type="ECO:0000256" key="7">
    <source>
        <dbReference type="ARBA" id="ARBA00022777"/>
    </source>
</evidence>
<keyword evidence="15" id="KW-1185">Reference proteome</keyword>
<organism evidence="14 15">
    <name type="scientific">Roseicitreum antarcticum</name>
    <dbReference type="NCBI Taxonomy" id="564137"/>
    <lineage>
        <taxon>Bacteria</taxon>
        <taxon>Pseudomonadati</taxon>
        <taxon>Pseudomonadota</taxon>
        <taxon>Alphaproteobacteria</taxon>
        <taxon>Rhodobacterales</taxon>
        <taxon>Paracoccaceae</taxon>
        <taxon>Roseicitreum</taxon>
    </lineage>
</organism>
<dbReference type="SUPFAM" id="SSF55083">
    <property type="entry name" value="6-hydroxymethyl-7,8-dihydropterin pyrophosphokinase, HPPK"/>
    <property type="match status" value="1"/>
</dbReference>
<dbReference type="STRING" id="564137.SAMN04488238_10788"/>
<dbReference type="GO" id="GO:0016301">
    <property type="term" value="F:kinase activity"/>
    <property type="evidence" value="ECO:0007669"/>
    <property type="project" value="UniProtKB-KW"/>
</dbReference>
<dbReference type="Gene3D" id="3.30.70.560">
    <property type="entry name" value="7,8-Dihydro-6-hydroxymethylpterin-pyrophosphokinase HPPK"/>
    <property type="match status" value="1"/>
</dbReference>
<evidence type="ECO:0000256" key="12">
    <source>
        <dbReference type="ARBA" id="ARBA00033413"/>
    </source>
</evidence>
<dbReference type="PANTHER" id="PTHR43071">
    <property type="entry name" value="2-AMINO-4-HYDROXY-6-HYDROXYMETHYLDIHYDROPTERIDINE PYROPHOSPHOKINASE"/>
    <property type="match status" value="1"/>
</dbReference>
<accession>A0A1H3APY6</accession>
<dbReference type="EC" id="2.7.6.3" evidence="3"/>
<evidence type="ECO:0000313" key="15">
    <source>
        <dbReference type="Proteomes" id="UP000198539"/>
    </source>
</evidence>
<dbReference type="AlphaFoldDB" id="A0A1H3APY6"/>
<dbReference type="NCBIfam" id="TIGR01498">
    <property type="entry name" value="folK"/>
    <property type="match status" value="1"/>
</dbReference>
<proteinExistence type="inferred from homology"/>
<evidence type="ECO:0000256" key="1">
    <source>
        <dbReference type="ARBA" id="ARBA00005051"/>
    </source>
</evidence>
<evidence type="ECO:0000256" key="10">
    <source>
        <dbReference type="ARBA" id="ARBA00029409"/>
    </source>
</evidence>
<dbReference type="Proteomes" id="UP000198539">
    <property type="component" value="Unassembled WGS sequence"/>
</dbReference>
<dbReference type="Pfam" id="PF01288">
    <property type="entry name" value="HPPK"/>
    <property type="match status" value="1"/>
</dbReference>
<dbReference type="PROSITE" id="PS00794">
    <property type="entry name" value="HPPK"/>
    <property type="match status" value="1"/>
</dbReference>
<reference evidence="14 15" key="1">
    <citation type="submission" date="2016-10" db="EMBL/GenBank/DDBJ databases">
        <authorList>
            <person name="de Groot N.N."/>
        </authorList>
    </citation>
    <scope>NUCLEOTIDE SEQUENCE [LARGE SCALE GENOMIC DNA]</scope>
    <source>
        <strain evidence="14 15">CGMCC 1.8894</strain>
    </source>
</reference>
<dbReference type="OrthoDB" id="9808041at2"/>
<dbReference type="EMBL" id="FNOM01000007">
    <property type="protein sequence ID" value="SDX31772.1"/>
    <property type="molecule type" value="Genomic_DNA"/>
</dbReference>
<protein>
    <recommendedName>
        <fullName evidence="4">2-amino-4-hydroxy-6-hydroxymethyldihydropteridine pyrophosphokinase</fullName>
        <ecNumber evidence="3">2.7.6.3</ecNumber>
    </recommendedName>
    <alternativeName>
        <fullName evidence="11">6-hydroxymethyl-7,8-dihydropterin pyrophosphokinase</fullName>
    </alternativeName>
    <alternativeName>
        <fullName evidence="12">7,8-dihydro-6-hydroxymethylpterin-pyrophosphokinase</fullName>
    </alternativeName>
</protein>
<evidence type="ECO:0000256" key="8">
    <source>
        <dbReference type="ARBA" id="ARBA00022840"/>
    </source>
</evidence>
<evidence type="ECO:0000256" key="9">
    <source>
        <dbReference type="ARBA" id="ARBA00022909"/>
    </source>
</evidence>
<dbReference type="GO" id="GO:0003848">
    <property type="term" value="F:2-amino-4-hydroxy-6-hydroxymethyldihydropteridine diphosphokinase activity"/>
    <property type="evidence" value="ECO:0007669"/>
    <property type="project" value="UniProtKB-EC"/>
</dbReference>
<dbReference type="UniPathway" id="UPA00077">
    <property type="reaction ID" value="UER00155"/>
</dbReference>